<organism evidence="1 2">
    <name type="scientific">Schistosoma margrebowiei</name>
    <dbReference type="NCBI Taxonomy" id="48269"/>
    <lineage>
        <taxon>Eukaryota</taxon>
        <taxon>Metazoa</taxon>
        <taxon>Spiralia</taxon>
        <taxon>Lophotrochozoa</taxon>
        <taxon>Platyhelminthes</taxon>
        <taxon>Trematoda</taxon>
        <taxon>Digenea</taxon>
        <taxon>Strigeidida</taxon>
        <taxon>Schistosomatoidea</taxon>
        <taxon>Schistosomatidae</taxon>
        <taxon>Schistosoma</taxon>
    </lineage>
</organism>
<proteinExistence type="predicted"/>
<name>A0A183NBC9_9TREM</name>
<gene>
    <name evidence="1" type="ORF">SMRZ_LOCUS25604</name>
</gene>
<keyword evidence="2" id="KW-1185">Reference proteome</keyword>
<protein>
    <submittedName>
        <fullName evidence="1">Uncharacterized protein</fullName>
    </submittedName>
</protein>
<dbReference type="EMBL" id="UZAI01021531">
    <property type="protein sequence ID" value="VDP55755.1"/>
    <property type="molecule type" value="Genomic_DNA"/>
</dbReference>
<evidence type="ECO:0000313" key="1">
    <source>
        <dbReference type="EMBL" id="VDP55755.1"/>
    </source>
</evidence>
<reference evidence="1 2" key="1">
    <citation type="submission" date="2018-11" db="EMBL/GenBank/DDBJ databases">
        <authorList>
            <consortium name="Pathogen Informatics"/>
        </authorList>
    </citation>
    <scope>NUCLEOTIDE SEQUENCE [LARGE SCALE GENOMIC DNA]</scope>
    <source>
        <strain evidence="1 2">Zambia</strain>
    </source>
</reference>
<dbReference type="Proteomes" id="UP000277204">
    <property type="component" value="Unassembled WGS sequence"/>
</dbReference>
<evidence type="ECO:0000313" key="2">
    <source>
        <dbReference type="Proteomes" id="UP000277204"/>
    </source>
</evidence>
<sequence>MMFPNDSLITDEIPYKSEENMLNELSHDQKPDAVLMDVDFSNDHLLCNDILNKLEETVSEESRLDVIPNIIFSYNAFVSCEKRVQCEAQVLDNLDFD</sequence>
<dbReference type="AlphaFoldDB" id="A0A183NBC9"/>
<accession>A0A183NBC9</accession>